<comment type="caution">
    <text evidence="1">The sequence shown here is derived from an EMBL/GenBank/DDBJ whole genome shotgun (WGS) entry which is preliminary data.</text>
</comment>
<organism evidence="1 2">
    <name type="scientific">Nocardiopsis terrae</name>
    <dbReference type="NCBI Taxonomy" id="372655"/>
    <lineage>
        <taxon>Bacteria</taxon>
        <taxon>Bacillati</taxon>
        <taxon>Actinomycetota</taxon>
        <taxon>Actinomycetes</taxon>
        <taxon>Streptosporangiales</taxon>
        <taxon>Nocardiopsidaceae</taxon>
        <taxon>Nocardiopsis</taxon>
    </lineage>
</organism>
<accession>A0ABR9HFQ2</accession>
<dbReference type="RefSeq" id="WP_191270884.1">
    <property type="nucleotide sequence ID" value="NZ_BMXJ01000004.1"/>
</dbReference>
<protein>
    <recommendedName>
        <fullName evidence="3">Phosphotransferase enzyme family protein</fullName>
    </recommendedName>
</protein>
<gene>
    <name evidence="1" type="ORF">H4W79_002072</name>
</gene>
<evidence type="ECO:0000313" key="2">
    <source>
        <dbReference type="Proteomes" id="UP000598217"/>
    </source>
</evidence>
<evidence type="ECO:0000313" key="1">
    <source>
        <dbReference type="EMBL" id="MBE1457858.1"/>
    </source>
</evidence>
<name>A0ABR9HFQ2_9ACTN</name>
<sequence>MPTARGTWARISWHPPNAIFPREFSGIEASMAVQGVPKPLFIQAAHWMDNGLVCRAEEMTLISEKTISTTYTLDKAPEVTGRWWEDLADALAHLARTDTNRIGLAQEDIDRSITGAFSTPVDTTIRSWVVGHGDLHWANLTAPRLFLLDWDSWGLMPQGLDAAKMWASVFRIPRLTEEISARFNQDLSTRDGKLSQLWVCANRILGARRRGRETDQSEHARWTGERLVAELA</sequence>
<keyword evidence="2" id="KW-1185">Reference proteome</keyword>
<dbReference type="Proteomes" id="UP000598217">
    <property type="component" value="Unassembled WGS sequence"/>
</dbReference>
<proteinExistence type="predicted"/>
<dbReference type="InterPro" id="IPR011009">
    <property type="entry name" value="Kinase-like_dom_sf"/>
</dbReference>
<dbReference type="EMBL" id="JADBDY010000001">
    <property type="protein sequence ID" value="MBE1457858.1"/>
    <property type="molecule type" value="Genomic_DNA"/>
</dbReference>
<evidence type="ECO:0008006" key="3">
    <source>
        <dbReference type="Google" id="ProtNLM"/>
    </source>
</evidence>
<reference evidence="1 2" key="1">
    <citation type="submission" date="2020-10" db="EMBL/GenBank/DDBJ databases">
        <title>Sequencing the genomes of 1000 actinobacteria strains.</title>
        <authorList>
            <person name="Klenk H.-P."/>
        </authorList>
    </citation>
    <scope>NUCLEOTIDE SEQUENCE [LARGE SCALE GENOMIC DNA]</scope>
    <source>
        <strain evidence="1 2">DSM 45157</strain>
    </source>
</reference>
<dbReference type="SUPFAM" id="SSF56112">
    <property type="entry name" value="Protein kinase-like (PK-like)"/>
    <property type="match status" value="1"/>
</dbReference>